<dbReference type="Proteomes" id="UP000473885">
    <property type="component" value="Unassembled WGS sequence"/>
</dbReference>
<protein>
    <submittedName>
        <fullName evidence="1">SLAP domain-containing protein</fullName>
    </submittedName>
</protein>
<dbReference type="RefSeq" id="WP_050608127.1">
    <property type="nucleotide sequence ID" value="NZ_CABKUB010000006.1"/>
</dbReference>
<organism evidence="1 2">
    <name type="scientific">Clostridium niameyense</name>
    <dbReference type="NCBI Taxonomy" id="1622073"/>
    <lineage>
        <taxon>Bacteria</taxon>
        <taxon>Bacillati</taxon>
        <taxon>Bacillota</taxon>
        <taxon>Clostridia</taxon>
        <taxon>Eubacteriales</taxon>
        <taxon>Clostridiaceae</taxon>
        <taxon>Clostridium</taxon>
    </lineage>
</organism>
<name>A0A6M0RAF8_9CLOT</name>
<dbReference type="AlphaFoldDB" id="A0A6M0RAF8"/>
<comment type="caution">
    <text evidence="1">The sequence shown here is derived from an EMBL/GenBank/DDBJ whole genome shotgun (WGS) entry which is preliminary data.</text>
</comment>
<sequence>MNKLNRQESKNENANLNIKLSVPKKDEDIMSKVQKEILQEELDELVPIKKDQVNVAGIYAYDLGDKYEIKIYLRNGLAREINFEDIPFKIINSEGKVLAEQIFDLKDVGNIPPYAARPWVLYFDKKNMLVDKIPMDDWKIVFDNNLKALRNLTLDYENLPDDIDEESKKVYDDFLNELPSLKEGEVSLSTFSIGINEDGNLLVTIVIRNGNDKSINIEKLPMSILNESGKVVVSNVFEMEDLSVSALKAKVCNFIFPLNLENKTVISLDSWKVEYKIY</sequence>
<dbReference type="OrthoDB" id="1907642at2"/>
<evidence type="ECO:0000313" key="2">
    <source>
        <dbReference type="Proteomes" id="UP000473885"/>
    </source>
</evidence>
<evidence type="ECO:0000313" key="1">
    <source>
        <dbReference type="EMBL" id="NEZ47196.1"/>
    </source>
</evidence>
<proteinExistence type="predicted"/>
<gene>
    <name evidence="1" type="ORF">FDF74_08235</name>
</gene>
<dbReference type="EMBL" id="SXDP01000005">
    <property type="protein sequence ID" value="NEZ47196.1"/>
    <property type="molecule type" value="Genomic_DNA"/>
</dbReference>
<reference evidence="1 2" key="1">
    <citation type="submission" date="2019-04" db="EMBL/GenBank/DDBJ databases">
        <title>Genome sequencing of Clostridium botulinum Groups I-IV and Clostridium butyricum.</title>
        <authorList>
            <person name="Brunt J."/>
            <person name="Van Vliet A.H.M."/>
            <person name="Stringer S.C."/>
            <person name="Carter A.T."/>
            <person name="Peck M.W."/>
        </authorList>
    </citation>
    <scope>NUCLEOTIDE SEQUENCE [LARGE SCALE GENOMIC DNA]</scope>
    <source>
        <strain evidence="1 2">IFR 18/094</strain>
    </source>
</reference>
<accession>A0A6M0RAF8</accession>
<dbReference type="NCBIfam" id="TIGR04398">
    <property type="entry name" value="SLAP_DUP"/>
    <property type="match status" value="2"/>
</dbReference>
<keyword evidence="2" id="KW-1185">Reference proteome</keyword>
<dbReference type="InterPro" id="IPR030910">
    <property type="entry name" value="SLAP_dom"/>
</dbReference>